<comment type="similarity">
    <text evidence="7">Belongs to the DNA photolyase family.</text>
</comment>
<evidence type="ECO:0000256" key="7">
    <source>
        <dbReference type="RuleBase" id="RU004182"/>
    </source>
</evidence>
<keyword evidence="4 7" id="KW-0285">Flavoprotein</keyword>
<dbReference type="Pfam" id="PF03441">
    <property type="entry name" value="FAD_binding_7"/>
    <property type="match status" value="1"/>
</dbReference>
<dbReference type="PANTHER" id="PTHR11455:SF9">
    <property type="entry name" value="CRYPTOCHROME CIRCADIAN CLOCK 5 ISOFORM X1"/>
    <property type="match status" value="1"/>
</dbReference>
<evidence type="ECO:0000256" key="6">
    <source>
        <dbReference type="ARBA" id="ARBA00022991"/>
    </source>
</evidence>
<dbReference type="InterPro" id="IPR018394">
    <property type="entry name" value="DNA_photolyase_1_CS_C"/>
</dbReference>
<dbReference type="EMBL" id="BAABCX010000001">
    <property type="protein sequence ID" value="GAA3534233.1"/>
    <property type="molecule type" value="Genomic_DNA"/>
</dbReference>
<sequence length="470" mass="53049">MRHLIWFRTDLRVADNPALFEAAIEGAELSAVFIASPGQWRQHGMADIQRDFLARNLAALSSELSALGIPFTLLEADTFVEVPELLGRLVAERGIDALYANQEIGVNERRRDRAVQQTLSIPVRVYNGDCVVAHGSLAPRSGDMYKVFTPYAKAWLARVRAEGYRLLPAPRAQGQALAVAPVSLPDGQVSSEAWLAGERAAHRQLAVFCHERLREYGERRDYPDAEGTSRLSPYLALGVLSPNQCLAAVEAELGCLPLSRGEPGFSWVNELIWREFYRHLLVVYPRLSMHQPFKAETRALKWSNNQLSFDLWCRGRTGYPLVDAAMRCLNETGWMHNRLRMIVASFLTKDLHIDWRRGEDYFMSRLIDGELAANNGGWQWAAGTGADAAPYFRVFNPTTQSERFDAEGRFIKRWLPELAEVPVSAIHAPHEWLTRHGMAQAYPPPVVDHARARRHAIAMFDDLKDRQEAP</sequence>
<comment type="cofactor">
    <cofactor evidence="2">
        <name>FAD</name>
        <dbReference type="ChEBI" id="CHEBI:57692"/>
    </cofactor>
</comment>
<dbReference type="Gene3D" id="1.25.40.80">
    <property type="match status" value="1"/>
</dbReference>
<dbReference type="PRINTS" id="PR00147">
    <property type="entry name" value="DNAPHOTLYASE"/>
</dbReference>
<dbReference type="Proteomes" id="UP001500795">
    <property type="component" value="Unassembled WGS sequence"/>
</dbReference>
<dbReference type="Pfam" id="PF00875">
    <property type="entry name" value="DNA_photolyase"/>
    <property type="match status" value="1"/>
</dbReference>
<gene>
    <name evidence="9" type="primary">phrB</name>
    <name evidence="9" type="ORF">GCM10022394_12250</name>
</gene>
<evidence type="ECO:0000256" key="1">
    <source>
        <dbReference type="ARBA" id="ARBA00001932"/>
    </source>
</evidence>
<evidence type="ECO:0000256" key="4">
    <source>
        <dbReference type="ARBA" id="ARBA00022630"/>
    </source>
</evidence>
<dbReference type="InterPro" id="IPR005101">
    <property type="entry name" value="Cryptochr/Photolyase_FAD-bd"/>
</dbReference>
<accession>A0ABP6VHN3</accession>
<keyword evidence="6 7" id="KW-0157">Chromophore</keyword>
<dbReference type="PANTHER" id="PTHR11455">
    <property type="entry name" value="CRYPTOCHROME"/>
    <property type="match status" value="1"/>
</dbReference>
<dbReference type="Gene3D" id="3.40.50.620">
    <property type="entry name" value="HUPs"/>
    <property type="match status" value="1"/>
</dbReference>
<proteinExistence type="inferred from homology"/>
<dbReference type="Gene3D" id="1.10.579.10">
    <property type="entry name" value="DNA Cyclobutane Dipyrimidine Photolyase, subunit A, domain 3"/>
    <property type="match status" value="1"/>
</dbReference>
<organism evidence="9 10">
    <name type="scientific">Zobellella aerophila</name>
    <dbReference type="NCBI Taxonomy" id="870480"/>
    <lineage>
        <taxon>Bacteria</taxon>
        <taxon>Pseudomonadati</taxon>
        <taxon>Pseudomonadota</taxon>
        <taxon>Gammaproteobacteria</taxon>
        <taxon>Aeromonadales</taxon>
        <taxon>Aeromonadaceae</taxon>
        <taxon>Zobellella</taxon>
    </lineage>
</organism>
<evidence type="ECO:0000259" key="8">
    <source>
        <dbReference type="PROSITE" id="PS51645"/>
    </source>
</evidence>
<dbReference type="InterPro" id="IPR014729">
    <property type="entry name" value="Rossmann-like_a/b/a_fold"/>
</dbReference>
<dbReference type="InterPro" id="IPR006050">
    <property type="entry name" value="DNA_photolyase_N"/>
</dbReference>
<protein>
    <submittedName>
        <fullName evidence="9">Deoxyribodipyrimidine photo-lyase</fullName>
    </submittedName>
</protein>
<keyword evidence="10" id="KW-1185">Reference proteome</keyword>
<evidence type="ECO:0000313" key="10">
    <source>
        <dbReference type="Proteomes" id="UP001500795"/>
    </source>
</evidence>
<feature type="domain" description="Photolyase/cryptochrome alpha/beta" evidence="8">
    <location>
        <begin position="1"/>
        <end position="131"/>
    </location>
</feature>
<comment type="caution">
    <text evidence="9">The sequence shown here is derived from an EMBL/GenBank/DDBJ whole genome shotgun (WGS) entry which is preliminary data.</text>
</comment>
<dbReference type="PROSITE" id="PS00394">
    <property type="entry name" value="DNA_PHOTOLYASES_1_1"/>
    <property type="match status" value="1"/>
</dbReference>
<dbReference type="InterPro" id="IPR036134">
    <property type="entry name" value="Crypto/Photolyase_FAD-like_sf"/>
</dbReference>
<comment type="cofactor">
    <cofactor evidence="1">
        <name>(6R)-5,10-methylene-5,6,7,8-tetrahydrofolate</name>
        <dbReference type="ChEBI" id="CHEBI:15636"/>
    </cofactor>
</comment>
<dbReference type="RefSeq" id="WP_344955831.1">
    <property type="nucleotide sequence ID" value="NZ_BAABCX010000001.1"/>
</dbReference>
<evidence type="ECO:0000256" key="5">
    <source>
        <dbReference type="ARBA" id="ARBA00022827"/>
    </source>
</evidence>
<dbReference type="InterPro" id="IPR036155">
    <property type="entry name" value="Crypto/Photolyase_N_sf"/>
</dbReference>
<reference evidence="10" key="1">
    <citation type="journal article" date="2019" name="Int. J. Syst. Evol. Microbiol.">
        <title>The Global Catalogue of Microorganisms (GCM) 10K type strain sequencing project: providing services to taxonomists for standard genome sequencing and annotation.</title>
        <authorList>
            <consortium name="The Broad Institute Genomics Platform"/>
            <consortium name="The Broad Institute Genome Sequencing Center for Infectious Disease"/>
            <person name="Wu L."/>
            <person name="Ma J."/>
        </authorList>
    </citation>
    <scope>NUCLEOTIDE SEQUENCE [LARGE SCALE GENOMIC DNA]</scope>
    <source>
        <strain evidence="10">JCM 17110</strain>
    </source>
</reference>
<evidence type="ECO:0000256" key="3">
    <source>
        <dbReference type="ARBA" id="ARBA00005862"/>
    </source>
</evidence>
<dbReference type="SUPFAM" id="SSF48173">
    <property type="entry name" value="Cryptochrome/photolyase FAD-binding domain"/>
    <property type="match status" value="1"/>
</dbReference>
<evidence type="ECO:0000313" key="9">
    <source>
        <dbReference type="EMBL" id="GAA3534233.1"/>
    </source>
</evidence>
<keyword evidence="5 7" id="KW-0274">FAD</keyword>
<name>A0ABP6VHN3_9GAMM</name>
<evidence type="ECO:0000256" key="2">
    <source>
        <dbReference type="ARBA" id="ARBA00001974"/>
    </source>
</evidence>
<dbReference type="PROSITE" id="PS51645">
    <property type="entry name" value="PHR_CRY_ALPHA_BETA"/>
    <property type="match status" value="1"/>
</dbReference>
<dbReference type="SUPFAM" id="SSF52425">
    <property type="entry name" value="Cryptochrome/photolyase, N-terminal domain"/>
    <property type="match status" value="1"/>
</dbReference>
<dbReference type="PROSITE" id="PS00691">
    <property type="entry name" value="DNA_PHOTOLYASES_1_2"/>
    <property type="match status" value="1"/>
</dbReference>
<dbReference type="InterPro" id="IPR002081">
    <property type="entry name" value="Cryptochrome/DNA_photolyase_1"/>
</dbReference>
<dbReference type="NCBIfam" id="NF007955">
    <property type="entry name" value="PRK10674.1"/>
    <property type="match status" value="1"/>
</dbReference>
<comment type="similarity">
    <text evidence="3">Belongs to the DNA photolyase class-1 family.</text>
</comment>